<gene>
    <name evidence="1" type="ORF">WN55_06747</name>
</gene>
<dbReference type="EMBL" id="KQ435052">
    <property type="protein sequence ID" value="KZC14251.1"/>
    <property type="molecule type" value="Genomic_DNA"/>
</dbReference>
<name>A0A154PQS4_DUFNO</name>
<keyword evidence="2" id="KW-1185">Reference proteome</keyword>
<sequence>MVTGPYVISDSTPIFYYYTATARLEIEALTDIVLTQCQYGSSSRASPDITTQ</sequence>
<reference evidence="1 2" key="1">
    <citation type="submission" date="2015-07" db="EMBL/GenBank/DDBJ databases">
        <title>The genome of Dufourea novaeangliae.</title>
        <authorList>
            <person name="Pan H."/>
            <person name="Kapheim K."/>
        </authorList>
    </citation>
    <scope>NUCLEOTIDE SEQUENCE [LARGE SCALE GENOMIC DNA]</scope>
    <source>
        <strain evidence="1">0120121106</strain>
        <tissue evidence="1">Whole body</tissue>
    </source>
</reference>
<organism evidence="1 2">
    <name type="scientific">Dufourea novaeangliae</name>
    <name type="common">Sweat bee</name>
    <dbReference type="NCBI Taxonomy" id="178035"/>
    <lineage>
        <taxon>Eukaryota</taxon>
        <taxon>Metazoa</taxon>
        <taxon>Ecdysozoa</taxon>
        <taxon>Arthropoda</taxon>
        <taxon>Hexapoda</taxon>
        <taxon>Insecta</taxon>
        <taxon>Pterygota</taxon>
        <taxon>Neoptera</taxon>
        <taxon>Endopterygota</taxon>
        <taxon>Hymenoptera</taxon>
        <taxon>Apocrita</taxon>
        <taxon>Aculeata</taxon>
        <taxon>Apoidea</taxon>
        <taxon>Anthophila</taxon>
        <taxon>Halictidae</taxon>
        <taxon>Rophitinae</taxon>
        <taxon>Dufourea</taxon>
    </lineage>
</organism>
<evidence type="ECO:0000313" key="1">
    <source>
        <dbReference type="EMBL" id="KZC14251.1"/>
    </source>
</evidence>
<protein>
    <submittedName>
        <fullName evidence="1">Uncharacterized protein</fullName>
    </submittedName>
</protein>
<proteinExistence type="predicted"/>
<dbReference type="Proteomes" id="UP000076502">
    <property type="component" value="Unassembled WGS sequence"/>
</dbReference>
<accession>A0A154PQS4</accession>
<evidence type="ECO:0000313" key="2">
    <source>
        <dbReference type="Proteomes" id="UP000076502"/>
    </source>
</evidence>
<dbReference type="AlphaFoldDB" id="A0A154PQS4"/>